<evidence type="ECO:0000256" key="1">
    <source>
        <dbReference type="ARBA" id="ARBA00024205"/>
    </source>
</evidence>
<dbReference type="OrthoDB" id="418131at2759"/>
<proteinExistence type="inferred from homology"/>
<dbReference type="GO" id="GO:0090158">
    <property type="term" value="P:endoplasmic reticulum membrane organization"/>
    <property type="evidence" value="ECO:0007669"/>
    <property type="project" value="TreeGrafter"/>
</dbReference>
<comment type="caution">
    <text evidence="4">The sequence shown here is derived from an EMBL/GenBank/DDBJ whole genome shotgun (WGS) entry which is preliminary data.</text>
</comment>
<dbReference type="EMBL" id="VTPC01000654">
    <property type="protein sequence ID" value="KAF2904900.1"/>
    <property type="molecule type" value="Genomic_DNA"/>
</dbReference>
<dbReference type="Pfam" id="PF25809">
    <property type="entry name" value="STEEP1"/>
    <property type="match status" value="1"/>
</dbReference>
<evidence type="ECO:0000313" key="4">
    <source>
        <dbReference type="EMBL" id="KAF2904900.1"/>
    </source>
</evidence>
<comment type="similarity">
    <text evidence="1">Belongs to the STEEP1 family.</text>
</comment>
<name>A0A8K0DR19_IGNLU</name>
<evidence type="ECO:0000256" key="2">
    <source>
        <dbReference type="ARBA" id="ARBA00024237"/>
    </source>
</evidence>
<accession>A0A8K0DR19</accession>
<dbReference type="PANTHER" id="PTHR46355:SF1">
    <property type="entry name" value="STING ER EXIT PROTEIN"/>
    <property type="match status" value="1"/>
</dbReference>
<keyword evidence="5" id="KW-1185">Reference proteome</keyword>
<dbReference type="Proteomes" id="UP000801492">
    <property type="component" value="Unassembled WGS sequence"/>
</dbReference>
<dbReference type="InterPro" id="IPR029704">
    <property type="entry name" value="STEEP-like"/>
</dbReference>
<evidence type="ECO:0000259" key="3">
    <source>
        <dbReference type="Pfam" id="PF25809"/>
    </source>
</evidence>
<dbReference type="InterPro" id="IPR057965">
    <property type="entry name" value="STEEP1_dom"/>
</dbReference>
<gene>
    <name evidence="4" type="ORF">ILUMI_01282</name>
</gene>
<protein>
    <recommendedName>
        <fullName evidence="2">STING ER exit protein</fullName>
    </recommendedName>
</protein>
<evidence type="ECO:0000313" key="5">
    <source>
        <dbReference type="Proteomes" id="UP000801492"/>
    </source>
</evidence>
<feature type="domain" description="STEEP1" evidence="3">
    <location>
        <begin position="22"/>
        <end position="123"/>
    </location>
</feature>
<dbReference type="PANTHER" id="PTHR46355">
    <property type="entry name" value="UPF0428 PROTEIN CXORF56"/>
    <property type="match status" value="1"/>
</dbReference>
<reference evidence="4" key="1">
    <citation type="submission" date="2019-08" db="EMBL/GenBank/DDBJ databases">
        <title>The genome of the North American firefly Photinus pyralis.</title>
        <authorList>
            <consortium name="Photinus pyralis genome working group"/>
            <person name="Fallon T.R."/>
            <person name="Sander Lower S.E."/>
            <person name="Weng J.-K."/>
        </authorList>
    </citation>
    <scope>NUCLEOTIDE SEQUENCE</scope>
    <source>
        <strain evidence="4">TRF0915ILg1</strain>
        <tissue evidence="4">Whole body</tissue>
    </source>
</reference>
<sequence>MPKVVSRSIACSDTKDQEEYGDEKPLHIYYCLCGQMTLILDCAIEKLPLRKRDGARVLDGVNHAHKITYDTDETVYIKRPEGIERQHRLKCKKCGLLLYYKHDPQSPVSFIVKGSLIKSSNEGPITDIYNQVAVEKPKKIMVTKHTKNMGKFSSVTVSTIDEEEDEIEAREVADSYANNARIIEKQLERKGMNKRKQEAKQSHLELKKVRGTLIDK</sequence>
<organism evidence="4 5">
    <name type="scientific">Ignelater luminosus</name>
    <name type="common">Cucubano</name>
    <name type="synonym">Pyrophorus luminosus</name>
    <dbReference type="NCBI Taxonomy" id="2038154"/>
    <lineage>
        <taxon>Eukaryota</taxon>
        <taxon>Metazoa</taxon>
        <taxon>Ecdysozoa</taxon>
        <taxon>Arthropoda</taxon>
        <taxon>Hexapoda</taxon>
        <taxon>Insecta</taxon>
        <taxon>Pterygota</taxon>
        <taxon>Neoptera</taxon>
        <taxon>Endopterygota</taxon>
        <taxon>Coleoptera</taxon>
        <taxon>Polyphaga</taxon>
        <taxon>Elateriformia</taxon>
        <taxon>Elateroidea</taxon>
        <taxon>Elateridae</taxon>
        <taxon>Agrypninae</taxon>
        <taxon>Pyrophorini</taxon>
        <taxon>Ignelater</taxon>
    </lineage>
</organism>
<dbReference type="AlphaFoldDB" id="A0A8K0DR19"/>
<dbReference type="GO" id="GO:0006888">
    <property type="term" value="P:endoplasmic reticulum to Golgi vesicle-mediated transport"/>
    <property type="evidence" value="ECO:0007669"/>
    <property type="project" value="TreeGrafter"/>
</dbReference>
<dbReference type="GO" id="GO:0005737">
    <property type="term" value="C:cytoplasm"/>
    <property type="evidence" value="ECO:0007669"/>
    <property type="project" value="GOC"/>
</dbReference>